<comment type="similarity">
    <text evidence="1">Belongs to the TolB family.</text>
</comment>
<sequence>MNRTDREAILFNSNVGGGSYDIWLYHVSTGRTMKLTQNLGEEFSIPYWSPDLQHIAFIGKNNMVMVLNLNSRTWAQIDQIEPYTLLSWSPDSHYLTYVKNDRIVIYNIYAHTSGSIVQYGVTDVQWFPSGEAFLYAAPDEAGITQLYKINRDGMNKQQLTHNTEGPLHNVRISPNGEFALYTSPGASISLITTVNLSTGVSYQLQGGPQAKNYFPEWSPDSTTVAYSATDIVNNQYVSLIQTDSRVGGQQKTWAVSTCFTTPLSWSPDGKRLAYLSGCSNQEQADEIWVIDLDHPNHPTKIIEAKWITSIAWSPQFHEHDSYKLYQNQVYKVSFYYPQTWRKVTEERFEGSDGFFQISAISSEEELHAVCRAEAFHVLQPYGTNPRIFPALVQAQEACFIFPSEDQPVEMRNQAALLVKYPTPVAIQGSTYSYFILWADQDHLISLVKTFNFI</sequence>
<name>A0A2W0C0H3_9BACL</name>
<gene>
    <name evidence="2" type="ORF">PIL02S_06758</name>
</gene>
<dbReference type="GO" id="GO:0016787">
    <property type="term" value="F:hydrolase activity"/>
    <property type="evidence" value="ECO:0007669"/>
    <property type="project" value="UniProtKB-KW"/>
</dbReference>
<dbReference type="RefSeq" id="WP_110823016.1">
    <property type="nucleotide sequence ID" value="NZ_PRLG01000039.1"/>
</dbReference>
<evidence type="ECO:0000256" key="1">
    <source>
        <dbReference type="ARBA" id="ARBA00009820"/>
    </source>
</evidence>
<dbReference type="OrthoDB" id="108903at2"/>
<proteinExistence type="inferred from homology"/>
<organism evidence="2 3">
    <name type="scientific">Paenibacillus illinoisensis</name>
    <dbReference type="NCBI Taxonomy" id="59845"/>
    <lineage>
        <taxon>Bacteria</taxon>
        <taxon>Bacillati</taxon>
        <taxon>Bacillota</taxon>
        <taxon>Bacilli</taxon>
        <taxon>Bacillales</taxon>
        <taxon>Paenibacillaceae</taxon>
        <taxon>Paenibacillus</taxon>
    </lineage>
</organism>
<dbReference type="InterPro" id="IPR011042">
    <property type="entry name" value="6-blade_b-propeller_TolB-like"/>
</dbReference>
<dbReference type="PANTHER" id="PTHR36842:SF1">
    <property type="entry name" value="PROTEIN TOLB"/>
    <property type="match status" value="1"/>
</dbReference>
<dbReference type="EMBL" id="PRLG01000039">
    <property type="protein sequence ID" value="PYY25164.1"/>
    <property type="molecule type" value="Genomic_DNA"/>
</dbReference>
<keyword evidence="2" id="KW-0378">Hydrolase</keyword>
<dbReference type="Gene3D" id="2.120.10.30">
    <property type="entry name" value="TolB, C-terminal domain"/>
    <property type="match status" value="2"/>
</dbReference>
<dbReference type="PANTHER" id="PTHR36842">
    <property type="entry name" value="PROTEIN TOLB HOMOLOG"/>
    <property type="match status" value="1"/>
</dbReference>
<reference evidence="2 3" key="1">
    <citation type="submission" date="2018-01" db="EMBL/GenBank/DDBJ databases">
        <title>Genome sequence of the PGP bacterium Paenibacillus illinoisensis E3.</title>
        <authorList>
            <person name="Rolli E."/>
            <person name="Marasco R."/>
            <person name="Bessem C."/>
            <person name="Michoud G."/>
            <person name="Gaiarsa S."/>
            <person name="Borin S."/>
            <person name="Daffonchio D."/>
        </authorList>
    </citation>
    <scope>NUCLEOTIDE SEQUENCE [LARGE SCALE GENOMIC DNA]</scope>
    <source>
        <strain evidence="2 3">E3</strain>
    </source>
</reference>
<accession>A0A2W0C0H3</accession>
<protein>
    <submittedName>
        <fullName evidence="2">WD40-like beta Propeller containing protein</fullName>
        <ecNumber evidence="2">3.6.3.-</ecNumber>
    </submittedName>
</protein>
<dbReference type="AlphaFoldDB" id="A0A2W0C0H3"/>
<evidence type="ECO:0000313" key="2">
    <source>
        <dbReference type="EMBL" id="PYY25164.1"/>
    </source>
</evidence>
<dbReference type="InterPro" id="IPR011659">
    <property type="entry name" value="WD40"/>
</dbReference>
<dbReference type="Proteomes" id="UP000247459">
    <property type="component" value="Unassembled WGS sequence"/>
</dbReference>
<dbReference type="EC" id="3.6.3.-" evidence="2"/>
<evidence type="ECO:0000313" key="3">
    <source>
        <dbReference type="Proteomes" id="UP000247459"/>
    </source>
</evidence>
<dbReference type="Pfam" id="PF07676">
    <property type="entry name" value="PD40"/>
    <property type="match status" value="1"/>
</dbReference>
<comment type="caution">
    <text evidence="2">The sequence shown here is derived from an EMBL/GenBank/DDBJ whole genome shotgun (WGS) entry which is preliminary data.</text>
</comment>
<dbReference type="SUPFAM" id="SSF82171">
    <property type="entry name" value="DPP6 N-terminal domain-like"/>
    <property type="match status" value="1"/>
</dbReference>